<dbReference type="InterPro" id="IPR011990">
    <property type="entry name" value="TPR-like_helical_dom_sf"/>
</dbReference>
<dbReference type="SMART" id="SM00028">
    <property type="entry name" value="TPR"/>
    <property type="match status" value="3"/>
</dbReference>
<evidence type="ECO:0000313" key="4">
    <source>
        <dbReference type="EMBL" id="MTW11656.1"/>
    </source>
</evidence>
<dbReference type="InterPro" id="IPR019734">
    <property type="entry name" value="TPR_rpt"/>
</dbReference>
<evidence type="ECO:0000256" key="2">
    <source>
        <dbReference type="ARBA" id="ARBA00022803"/>
    </source>
</evidence>
<keyword evidence="2 3" id="KW-0802">TPR repeat</keyword>
<organism evidence="4 5">
    <name type="scientific">Massilia eburnea</name>
    <dbReference type="NCBI Taxonomy" id="1776165"/>
    <lineage>
        <taxon>Bacteria</taxon>
        <taxon>Pseudomonadati</taxon>
        <taxon>Pseudomonadota</taxon>
        <taxon>Betaproteobacteria</taxon>
        <taxon>Burkholderiales</taxon>
        <taxon>Oxalobacteraceae</taxon>
        <taxon>Telluria group</taxon>
        <taxon>Massilia</taxon>
    </lineage>
</organism>
<feature type="repeat" description="TPR" evidence="3">
    <location>
        <begin position="171"/>
        <end position="204"/>
    </location>
</feature>
<gene>
    <name evidence="4" type="ORF">GM658_13710</name>
</gene>
<dbReference type="Gene3D" id="1.25.40.10">
    <property type="entry name" value="Tetratricopeptide repeat domain"/>
    <property type="match status" value="1"/>
</dbReference>
<dbReference type="PROSITE" id="PS50005">
    <property type="entry name" value="TPR"/>
    <property type="match status" value="1"/>
</dbReference>
<evidence type="ECO:0000256" key="1">
    <source>
        <dbReference type="ARBA" id="ARBA00022737"/>
    </source>
</evidence>
<keyword evidence="1" id="KW-0677">Repeat</keyword>
<evidence type="ECO:0000313" key="5">
    <source>
        <dbReference type="Proteomes" id="UP000472320"/>
    </source>
</evidence>
<dbReference type="SUPFAM" id="SSF48452">
    <property type="entry name" value="TPR-like"/>
    <property type="match status" value="1"/>
</dbReference>
<dbReference type="AlphaFoldDB" id="A0A6L6QJ41"/>
<comment type="caution">
    <text evidence="4">The sequence shown here is derived from an EMBL/GenBank/DDBJ whole genome shotgun (WGS) entry which is preliminary data.</text>
</comment>
<reference evidence="4 5" key="1">
    <citation type="submission" date="2019-11" db="EMBL/GenBank/DDBJ databases">
        <title>Type strains purchased from KCTC, JCM and DSMZ.</title>
        <authorList>
            <person name="Lu H."/>
        </authorList>
    </citation>
    <scope>NUCLEOTIDE SEQUENCE [LARGE SCALE GENOMIC DNA]</scope>
    <source>
        <strain evidence="4 5">JCM 31587</strain>
    </source>
</reference>
<dbReference type="PANTHER" id="PTHR22904:SF523">
    <property type="entry name" value="STRESS-INDUCED-PHOSPHOPROTEIN 1"/>
    <property type="match status" value="1"/>
</dbReference>
<dbReference type="PANTHER" id="PTHR22904">
    <property type="entry name" value="TPR REPEAT CONTAINING PROTEIN"/>
    <property type="match status" value="1"/>
</dbReference>
<accession>A0A6L6QJ41</accession>
<dbReference type="RefSeq" id="WP_155454611.1">
    <property type="nucleotide sequence ID" value="NZ_WNKX01000009.1"/>
</dbReference>
<dbReference type="Proteomes" id="UP000472320">
    <property type="component" value="Unassembled WGS sequence"/>
</dbReference>
<dbReference type="OrthoDB" id="657958at2"/>
<name>A0A6L6QJ41_9BURK</name>
<proteinExistence type="predicted"/>
<dbReference type="EMBL" id="WNKX01000009">
    <property type="protein sequence ID" value="MTW11656.1"/>
    <property type="molecule type" value="Genomic_DNA"/>
</dbReference>
<evidence type="ECO:0000256" key="3">
    <source>
        <dbReference type="PROSITE-ProRule" id="PRU00339"/>
    </source>
</evidence>
<keyword evidence="5" id="KW-1185">Reference proteome</keyword>
<sequence length="259" mass="28642">MLKSISNFFASLGNPHARAAGKFRPCQQLVVKAGDVLVQPQPDGQAWTTLKVIAVDGATAHCLTYEPVQRKPTLESLAQAVVRMAHTPRAAASLADGWELAGNLPASARELQGLKYMDFELYVRLTGQDVDAIMRKADEHFARAGVHAAEGRSIEAINEYSKAIELYPAYTDALDKRAFAFMELGLHEKALRDLEESLYINPEGMSAFFCKGECLMKLGHLDEAEAIFIEGQERFPDHATQFNEFLKRTRAFALTGRPA</sequence>
<protein>
    <submittedName>
        <fullName evidence="4">Tetratricopeptide repeat protein</fullName>
    </submittedName>
</protein>
<dbReference type="GO" id="GO:0051879">
    <property type="term" value="F:Hsp90 protein binding"/>
    <property type="evidence" value="ECO:0007669"/>
    <property type="project" value="TreeGrafter"/>
</dbReference>